<dbReference type="CDD" id="cd06261">
    <property type="entry name" value="TM_PBP2"/>
    <property type="match status" value="1"/>
</dbReference>
<gene>
    <name evidence="9" type="ORF">SAMN03080610_02671</name>
</gene>
<comment type="similarity">
    <text evidence="7">Belongs to the binding-protein-dependent transport system permease family.</text>
</comment>
<dbReference type="PANTHER" id="PTHR43163:SF9">
    <property type="entry name" value="ABC TRANSPORTER PERMEASE PROTEIN"/>
    <property type="match status" value="1"/>
</dbReference>
<keyword evidence="5 7" id="KW-1133">Transmembrane helix</keyword>
<evidence type="ECO:0000256" key="2">
    <source>
        <dbReference type="ARBA" id="ARBA00022448"/>
    </source>
</evidence>
<dbReference type="AlphaFoldDB" id="A0A1G5NU65"/>
<dbReference type="STRING" id="1120955.SAMN03080610_02671"/>
<evidence type="ECO:0000256" key="7">
    <source>
        <dbReference type="RuleBase" id="RU363032"/>
    </source>
</evidence>
<feature type="transmembrane region" description="Helical" evidence="7">
    <location>
        <begin position="42"/>
        <end position="63"/>
    </location>
</feature>
<dbReference type="Pfam" id="PF00528">
    <property type="entry name" value="BPD_transp_1"/>
    <property type="match status" value="1"/>
</dbReference>
<dbReference type="GO" id="GO:0005886">
    <property type="term" value="C:plasma membrane"/>
    <property type="evidence" value="ECO:0007669"/>
    <property type="project" value="UniProtKB-SubCell"/>
</dbReference>
<evidence type="ECO:0000259" key="8">
    <source>
        <dbReference type="PROSITE" id="PS50928"/>
    </source>
</evidence>
<evidence type="ECO:0000256" key="6">
    <source>
        <dbReference type="ARBA" id="ARBA00023136"/>
    </source>
</evidence>
<protein>
    <submittedName>
        <fullName evidence="9">Peptide/nickel transport system permease protein</fullName>
    </submittedName>
</protein>
<dbReference type="PROSITE" id="PS50928">
    <property type="entry name" value="ABC_TM1"/>
    <property type="match status" value="1"/>
</dbReference>
<keyword evidence="6 7" id="KW-0472">Membrane</keyword>
<evidence type="ECO:0000313" key="9">
    <source>
        <dbReference type="EMBL" id="SCZ40882.1"/>
    </source>
</evidence>
<dbReference type="Gene3D" id="1.10.3720.10">
    <property type="entry name" value="MetI-like"/>
    <property type="match status" value="1"/>
</dbReference>
<dbReference type="InterPro" id="IPR000515">
    <property type="entry name" value="MetI-like"/>
</dbReference>
<evidence type="ECO:0000313" key="10">
    <source>
        <dbReference type="Proteomes" id="UP000199347"/>
    </source>
</evidence>
<evidence type="ECO:0000256" key="5">
    <source>
        <dbReference type="ARBA" id="ARBA00022989"/>
    </source>
</evidence>
<feature type="transmembrane region" description="Helical" evidence="7">
    <location>
        <begin position="133"/>
        <end position="154"/>
    </location>
</feature>
<accession>A0A1G5NU65</accession>
<dbReference type="Proteomes" id="UP000199347">
    <property type="component" value="Unassembled WGS sequence"/>
</dbReference>
<name>A0A1G5NU65_AFIMA</name>
<evidence type="ECO:0000256" key="4">
    <source>
        <dbReference type="ARBA" id="ARBA00022692"/>
    </source>
</evidence>
<keyword evidence="3" id="KW-1003">Cell membrane</keyword>
<proteinExistence type="inferred from homology"/>
<keyword evidence="2 7" id="KW-0813">Transport</keyword>
<dbReference type="InterPro" id="IPR035906">
    <property type="entry name" value="MetI-like_sf"/>
</dbReference>
<dbReference type="InterPro" id="IPR045621">
    <property type="entry name" value="BPD_transp_1_N"/>
</dbReference>
<dbReference type="OrthoDB" id="9805855at2"/>
<dbReference type="PANTHER" id="PTHR43163">
    <property type="entry name" value="DIPEPTIDE TRANSPORT SYSTEM PERMEASE PROTEIN DPPB-RELATED"/>
    <property type="match status" value="1"/>
</dbReference>
<evidence type="ECO:0000256" key="1">
    <source>
        <dbReference type="ARBA" id="ARBA00004651"/>
    </source>
</evidence>
<keyword evidence="4 7" id="KW-0812">Transmembrane</keyword>
<sequence length="354" mass="39040">MVEATSKANGGDAVATDVAAAGKARAKRGIRFRYARYVARRLLQAVPIIVVIVLINFTLIQAAPGDPVYALIGQMETTPEYIAQVREEFGLDEPLPQQFLSYIAKIATFDLGYSFRFRQDVSGLIFERVPATFLLMGTALVISSLLGIGLGVIAGRRPFGWTDNAATIFALAGFSMPVFWLGQLVLLVFALKLPWFPVQGMVSLRAPSHGWGYIASVLHHLVLPATVYGIYHLTLIFRMTRIKMMDVLVQDFITTARSKGAGERRVLFVHALPNAILPVITVIGYNFGFMLAGSVLVETVFGWPGLGRLMYEAINARDYPLLLGLFVVISLFVIIANVLTDIIYALIDPRILYR</sequence>
<dbReference type="SUPFAM" id="SSF161098">
    <property type="entry name" value="MetI-like"/>
    <property type="match status" value="1"/>
</dbReference>
<dbReference type="Pfam" id="PF19300">
    <property type="entry name" value="BPD_transp_1_N"/>
    <property type="match status" value="1"/>
</dbReference>
<feature type="transmembrane region" description="Helical" evidence="7">
    <location>
        <begin position="211"/>
        <end position="237"/>
    </location>
</feature>
<reference evidence="9 10" key="1">
    <citation type="submission" date="2016-10" db="EMBL/GenBank/DDBJ databases">
        <authorList>
            <person name="de Groot N.N."/>
        </authorList>
    </citation>
    <scope>NUCLEOTIDE SEQUENCE [LARGE SCALE GENOMIC DNA]</scope>
    <source>
        <strain evidence="9 10">DSM 2698</strain>
    </source>
</reference>
<keyword evidence="10" id="KW-1185">Reference proteome</keyword>
<evidence type="ECO:0000256" key="3">
    <source>
        <dbReference type="ARBA" id="ARBA00022475"/>
    </source>
</evidence>
<feature type="transmembrane region" description="Helical" evidence="7">
    <location>
        <begin position="166"/>
        <end position="191"/>
    </location>
</feature>
<dbReference type="EMBL" id="FMVW01000006">
    <property type="protein sequence ID" value="SCZ40882.1"/>
    <property type="molecule type" value="Genomic_DNA"/>
</dbReference>
<comment type="subcellular location">
    <subcellularLocation>
        <location evidence="1 7">Cell membrane</location>
        <topology evidence="1 7">Multi-pass membrane protein</topology>
    </subcellularLocation>
</comment>
<feature type="transmembrane region" description="Helical" evidence="7">
    <location>
        <begin position="321"/>
        <end position="347"/>
    </location>
</feature>
<feature type="transmembrane region" description="Helical" evidence="7">
    <location>
        <begin position="275"/>
        <end position="301"/>
    </location>
</feature>
<dbReference type="GO" id="GO:0055085">
    <property type="term" value="P:transmembrane transport"/>
    <property type="evidence" value="ECO:0007669"/>
    <property type="project" value="InterPro"/>
</dbReference>
<feature type="domain" description="ABC transmembrane type-1" evidence="8">
    <location>
        <begin position="129"/>
        <end position="340"/>
    </location>
</feature>
<organism evidence="9 10">
    <name type="scientific">Afifella marina DSM 2698</name>
    <dbReference type="NCBI Taxonomy" id="1120955"/>
    <lineage>
        <taxon>Bacteria</taxon>
        <taxon>Pseudomonadati</taxon>
        <taxon>Pseudomonadota</taxon>
        <taxon>Alphaproteobacteria</taxon>
        <taxon>Hyphomicrobiales</taxon>
        <taxon>Afifellaceae</taxon>
        <taxon>Afifella</taxon>
    </lineage>
</organism>
<dbReference type="RefSeq" id="WP_092814048.1">
    <property type="nucleotide sequence ID" value="NZ_FMVW01000006.1"/>
</dbReference>